<dbReference type="Proteomes" id="UP001556367">
    <property type="component" value="Unassembled WGS sequence"/>
</dbReference>
<keyword evidence="2" id="KW-1185">Reference proteome</keyword>
<dbReference type="PANTHER" id="PTHR15955:SF8">
    <property type="entry name" value="RWD DOMAIN-CONTAINING PROTEIN 2B-RELATED"/>
    <property type="match status" value="1"/>
</dbReference>
<dbReference type="PANTHER" id="PTHR15955">
    <property type="entry name" value="RWD DOMAIN CONTAINING PROTEIN 2"/>
    <property type="match status" value="1"/>
</dbReference>
<dbReference type="EMBL" id="JASNQZ010000011">
    <property type="protein sequence ID" value="KAL0952114.1"/>
    <property type="molecule type" value="Genomic_DNA"/>
</dbReference>
<dbReference type="InterPro" id="IPR017359">
    <property type="entry name" value="Phi-like"/>
</dbReference>
<proteinExistence type="predicted"/>
<comment type="caution">
    <text evidence="1">The sequence shown here is derived from an EMBL/GenBank/DDBJ whole genome shotgun (WGS) entry which is preliminary data.</text>
</comment>
<gene>
    <name evidence="1" type="ORF">HGRIS_008744</name>
</gene>
<reference evidence="2" key="1">
    <citation type="submission" date="2024-06" db="EMBL/GenBank/DDBJ databases">
        <title>Multi-omics analyses provide insights into the biosynthesis of the anticancer antibiotic pleurotin in Hohenbuehelia grisea.</title>
        <authorList>
            <person name="Weaver J.A."/>
            <person name="Alberti F."/>
        </authorList>
    </citation>
    <scope>NUCLEOTIDE SEQUENCE [LARGE SCALE GENOMIC DNA]</scope>
    <source>
        <strain evidence="2">T-177</strain>
    </source>
</reference>
<accession>A0ABR3J8Z9</accession>
<name>A0ABR3J8Z9_9AGAR</name>
<organism evidence="1 2">
    <name type="scientific">Hohenbuehelia grisea</name>
    <dbReference type="NCBI Taxonomy" id="104357"/>
    <lineage>
        <taxon>Eukaryota</taxon>
        <taxon>Fungi</taxon>
        <taxon>Dikarya</taxon>
        <taxon>Basidiomycota</taxon>
        <taxon>Agaricomycotina</taxon>
        <taxon>Agaricomycetes</taxon>
        <taxon>Agaricomycetidae</taxon>
        <taxon>Agaricales</taxon>
        <taxon>Pleurotineae</taxon>
        <taxon>Pleurotaceae</taxon>
        <taxon>Hohenbuehelia</taxon>
    </lineage>
</organism>
<protein>
    <submittedName>
        <fullName evidence="1">Uncharacterized protein</fullName>
    </submittedName>
</protein>
<dbReference type="CDD" id="cd24163">
    <property type="entry name" value="RWDD2_C"/>
    <property type="match status" value="1"/>
</dbReference>
<dbReference type="InterPro" id="IPR059181">
    <property type="entry name" value="RWDD2A-B_C"/>
</dbReference>
<sequence length="310" mass="34725">MSIQDRIPLQLEELQLIKFSLLPGELFSFLDDSCRWTTVLDSFTETGALTDETSSDLRNLPPASFQIRLEDKGSRLYFEAEIPSSYTPLWDDVSVEERAKPVILAKGNITQQEQENIHAMIKEKLEEIEQSQIENPLFQLVSLHLVPLLHDDLSKQHDQPIRSLAANGADTAQQTDPTYHVLFTSHHLIAQSKRRALQQWASEHNLLGFAKVGHPGVIYAYGPRSGIDELVRNVKALQWLALRVRFVEPLDEGHSPNEGGGGGTLGAGDVQGRPRWVEFEKVGKVVEEMRRLGREAFVVEMGIGSAGNEK</sequence>
<evidence type="ECO:0000313" key="1">
    <source>
        <dbReference type="EMBL" id="KAL0952114.1"/>
    </source>
</evidence>
<evidence type="ECO:0000313" key="2">
    <source>
        <dbReference type="Proteomes" id="UP001556367"/>
    </source>
</evidence>